<proteinExistence type="predicted"/>
<dbReference type="EMBL" id="JAUBDI010000041">
    <property type="protein sequence ID" value="MDW0115311.1"/>
    <property type="molecule type" value="Genomic_DNA"/>
</dbReference>
<gene>
    <name evidence="2" type="ORF">QT711_19355</name>
</gene>
<name>A0ABU4GE93_9BACL</name>
<comment type="caution">
    <text evidence="2">The sequence shown here is derived from an EMBL/GenBank/DDBJ whole genome shotgun (WGS) entry which is preliminary data.</text>
</comment>
<sequence>MSLKRFLLIFLMLTIAILVFFFLNKELTSNDTNKNLTYEEFNLVTKEIVDSALKKKYENLEVLPIHVTVYPGNPKKIWTKDTIDVVENNALKPKKISILIKKNKIITKVDFVFNPSIKDKQYYSVNRIEPSINSEQAVEFFPNVYIENFTAKGIFIQTTTFAETNIEYKENLSDEMIEQAVEVVTLIQNYLVDNNF</sequence>
<dbReference type="Proteomes" id="UP001282284">
    <property type="component" value="Unassembled WGS sequence"/>
</dbReference>
<accession>A0ABU4GE93</accession>
<keyword evidence="1" id="KW-1133">Transmembrane helix</keyword>
<keyword evidence="1" id="KW-0472">Membrane</keyword>
<evidence type="ECO:0000313" key="2">
    <source>
        <dbReference type="EMBL" id="MDW0115311.1"/>
    </source>
</evidence>
<organism evidence="2 3">
    <name type="scientific">Sporosarcina saromensis</name>
    <dbReference type="NCBI Taxonomy" id="359365"/>
    <lineage>
        <taxon>Bacteria</taxon>
        <taxon>Bacillati</taxon>
        <taxon>Bacillota</taxon>
        <taxon>Bacilli</taxon>
        <taxon>Bacillales</taxon>
        <taxon>Caryophanaceae</taxon>
        <taxon>Sporosarcina</taxon>
    </lineage>
</organism>
<reference evidence="2 3" key="1">
    <citation type="submission" date="2023-06" db="EMBL/GenBank/DDBJ databases">
        <title>Sporosarcina sp. nov., isolated from Korean traditional fermented seafood 'Jeotgal'.</title>
        <authorList>
            <person name="Yang A.I."/>
            <person name="Shin N.-R."/>
        </authorList>
    </citation>
    <scope>NUCLEOTIDE SEQUENCE [LARGE SCALE GENOMIC DNA]</scope>
    <source>
        <strain evidence="2 3">KCTC13119</strain>
    </source>
</reference>
<evidence type="ECO:0000256" key="1">
    <source>
        <dbReference type="SAM" id="Phobius"/>
    </source>
</evidence>
<evidence type="ECO:0000313" key="3">
    <source>
        <dbReference type="Proteomes" id="UP001282284"/>
    </source>
</evidence>
<keyword evidence="1" id="KW-0812">Transmembrane</keyword>
<feature type="transmembrane region" description="Helical" evidence="1">
    <location>
        <begin position="6"/>
        <end position="24"/>
    </location>
</feature>
<dbReference type="RefSeq" id="WP_317946910.1">
    <property type="nucleotide sequence ID" value="NZ_JAUBDI010000041.1"/>
</dbReference>
<keyword evidence="3" id="KW-1185">Reference proteome</keyword>
<protein>
    <submittedName>
        <fullName evidence="2">Uncharacterized protein</fullName>
    </submittedName>
</protein>